<dbReference type="PROSITE" id="PS51918">
    <property type="entry name" value="RADICAL_SAM"/>
    <property type="match status" value="1"/>
</dbReference>
<dbReference type="InterPro" id="IPR051198">
    <property type="entry name" value="BchE-like"/>
</dbReference>
<dbReference type="GO" id="GO:0005829">
    <property type="term" value="C:cytosol"/>
    <property type="evidence" value="ECO:0007669"/>
    <property type="project" value="TreeGrafter"/>
</dbReference>
<name>A0A2N7PP15_9BACT</name>
<feature type="domain" description="Radical SAM core" evidence="6">
    <location>
        <begin position="199"/>
        <end position="425"/>
    </location>
</feature>
<evidence type="ECO:0000256" key="1">
    <source>
        <dbReference type="ARBA" id="ARBA00001966"/>
    </source>
</evidence>
<dbReference type="SFLD" id="SFLDS00029">
    <property type="entry name" value="Radical_SAM"/>
    <property type="match status" value="1"/>
</dbReference>
<dbReference type="Proteomes" id="UP000235460">
    <property type="component" value="Unassembled WGS sequence"/>
</dbReference>
<dbReference type="GO" id="GO:0003824">
    <property type="term" value="F:catalytic activity"/>
    <property type="evidence" value="ECO:0007669"/>
    <property type="project" value="InterPro"/>
</dbReference>
<comment type="caution">
    <text evidence="7">The sequence shown here is derived from an EMBL/GenBank/DDBJ whole genome shotgun (WGS) entry which is preliminary data.</text>
</comment>
<evidence type="ECO:0000256" key="2">
    <source>
        <dbReference type="ARBA" id="ARBA00022691"/>
    </source>
</evidence>
<dbReference type="InterPro" id="IPR006638">
    <property type="entry name" value="Elp3/MiaA/NifB-like_rSAM"/>
</dbReference>
<dbReference type="EMBL" id="PNIK01000044">
    <property type="protein sequence ID" value="PMP67617.1"/>
    <property type="molecule type" value="Genomic_DNA"/>
</dbReference>
<reference evidence="7 8" key="1">
    <citation type="submission" date="2018-01" db="EMBL/GenBank/DDBJ databases">
        <title>Metagenomic assembled genomes from two thermal pools in the Uzon Caldera, Kamchatka, Russia.</title>
        <authorList>
            <person name="Wilkins L."/>
            <person name="Ettinger C."/>
        </authorList>
    </citation>
    <scope>NUCLEOTIDE SEQUENCE [LARGE SCALE GENOMIC DNA]</scope>
    <source>
        <strain evidence="7">ZAV-08</strain>
    </source>
</reference>
<dbReference type="GO" id="GO:0051536">
    <property type="term" value="F:iron-sulfur cluster binding"/>
    <property type="evidence" value="ECO:0007669"/>
    <property type="project" value="UniProtKB-KW"/>
</dbReference>
<dbReference type="SMART" id="SM00729">
    <property type="entry name" value="Elp3"/>
    <property type="match status" value="1"/>
</dbReference>
<dbReference type="InterPro" id="IPR023404">
    <property type="entry name" value="rSAM_horseshoe"/>
</dbReference>
<protein>
    <recommendedName>
        <fullName evidence="6">Radical SAM core domain-containing protein</fullName>
    </recommendedName>
</protein>
<keyword evidence="5" id="KW-0411">Iron-sulfur</keyword>
<dbReference type="PANTHER" id="PTHR43409">
    <property type="entry name" value="ANAEROBIC MAGNESIUM-PROTOPORPHYRIN IX MONOMETHYL ESTER CYCLASE-RELATED"/>
    <property type="match status" value="1"/>
</dbReference>
<evidence type="ECO:0000256" key="5">
    <source>
        <dbReference type="ARBA" id="ARBA00023014"/>
    </source>
</evidence>
<dbReference type="CDD" id="cd01335">
    <property type="entry name" value="Radical_SAM"/>
    <property type="match status" value="1"/>
</dbReference>
<dbReference type="AlphaFoldDB" id="A0A2N7PP15"/>
<evidence type="ECO:0000313" key="8">
    <source>
        <dbReference type="Proteomes" id="UP000235460"/>
    </source>
</evidence>
<dbReference type="SUPFAM" id="SSF102114">
    <property type="entry name" value="Radical SAM enzymes"/>
    <property type="match status" value="1"/>
</dbReference>
<dbReference type="Pfam" id="PF04055">
    <property type="entry name" value="Radical_SAM"/>
    <property type="match status" value="1"/>
</dbReference>
<organism evidence="7 8">
    <name type="scientific">Thermodesulfobacterium geofontis</name>
    <dbReference type="NCBI Taxonomy" id="1295609"/>
    <lineage>
        <taxon>Bacteria</taxon>
        <taxon>Pseudomonadati</taxon>
        <taxon>Thermodesulfobacteriota</taxon>
        <taxon>Thermodesulfobacteria</taxon>
        <taxon>Thermodesulfobacteriales</taxon>
        <taxon>Thermodesulfobacteriaceae</taxon>
        <taxon>Thermodesulfobacterium</taxon>
    </lineage>
</organism>
<dbReference type="PANTHER" id="PTHR43409:SF15">
    <property type="entry name" value="PUTATIVE-RELATED"/>
    <property type="match status" value="1"/>
</dbReference>
<sequence length="443" mass="52443">MTYDFLLINPWIYDFAAFDFWLRPYGLLLLGGKLRKLGYSIYYIDLLDPFHPELPKKPKRKEFGTGHFYKESIPKPIYFKDIPRRFYRYGLPVTIFNKILSSLKFKAVLLTCTMTYWYPGLFVLLEIITQKYKNTPVYIGGIYAKLCFEHLKEHVEKFYKNYPIYIIKKGAEEFLDIIKKDFLPSKEPYFQDYPIFDMQTSIPYVVIMTSYGCPFNCPYCASKKLYPQFKPRNPEEVFQEILFWHKNYGVVDFAFYDDALLFNFESHFALILEKILSHKLVLRFHTPNAVHARFITKEVAVLLKKAGFKTIRIGLERVENRFDNKVSVEEFLQAVAYLKSAGFKEKEIGAYLLYGVPEENFEEVERALFFLEKHRVPPYLAEFSPIPGTPFFEIAKNYSRYPIDEDPIFHNNTIFPALKNPDWGKIERLKALSRKIRQNLFNS</sequence>
<comment type="cofactor">
    <cofactor evidence="1">
        <name>[4Fe-4S] cluster</name>
        <dbReference type="ChEBI" id="CHEBI:49883"/>
    </cofactor>
</comment>
<dbReference type="InterPro" id="IPR058240">
    <property type="entry name" value="rSAM_sf"/>
</dbReference>
<keyword evidence="4" id="KW-0408">Iron</keyword>
<dbReference type="InterPro" id="IPR007197">
    <property type="entry name" value="rSAM"/>
</dbReference>
<evidence type="ECO:0000259" key="6">
    <source>
        <dbReference type="PROSITE" id="PS51918"/>
    </source>
</evidence>
<proteinExistence type="predicted"/>
<keyword evidence="3" id="KW-0479">Metal-binding</keyword>
<dbReference type="SFLD" id="SFLDG01082">
    <property type="entry name" value="B12-binding_domain_containing"/>
    <property type="match status" value="1"/>
</dbReference>
<evidence type="ECO:0000256" key="4">
    <source>
        <dbReference type="ARBA" id="ARBA00023004"/>
    </source>
</evidence>
<evidence type="ECO:0000256" key="3">
    <source>
        <dbReference type="ARBA" id="ARBA00022723"/>
    </source>
</evidence>
<accession>A0A2N7PP15</accession>
<keyword evidence="2" id="KW-0949">S-adenosyl-L-methionine</keyword>
<evidence type="ECO:0000313" key="7">
    <source>
        <dbReference type="EMBL" id="PMP67617.1"/>
    </source>
</evidence>
<dbReference type="GO" id="GO:0046872">
    <property type="term" value="F:metal ion binding"/>
    <property type="evidence" value="ECO:0007669"/>
    <property type="project" value="UniProtKB-KW"/>
</dbReference>
<gene>
    <name evidence="7" type="ORF">C0190_02945</name>
</gene>
<dbReference type="Gene3D" id="3.80.30.20">
    <property type="entry name" value="tm_1862 like domain"/>
    <property type="match status" value="1"/>
</dbReference>